<gene>
    <name evidence="5" type="ORF">ACFSXZ_35865</name>
</gene>
<comment type="caution">
    <text evidence="5">The sequence shown here is derived from an EMBL/GenBank/DDBJ whole genome shotgun (WGS) entry which is preliminary data.</text>
</comment>
<evidence type="ECO:0000313" key="6">
    <source>
        <dbReference type="Proteomes" id="UP001597417"/>
    </source>
</evidence>
<dbReference type="SUPFAM" id="SSF53822">
    <property type="entry name" value="Periplasmic binding protein-like I"/>
    <property type="match status" value="1"/>
</dbReference>
<evidence type="ECO:0000259" key="4">
    <source>
        <dbReference type="Pfam" id="PF13407"/>
    </source>
</evidence>
<protein>
    <submittedName>
        <fullName evidence="5">Sugar ABC transporter substrate-binding protein</fullName>
    </submittedName>
</protein>
<dbReference type="EMBL" id="JBHUKR010000023">
    <property type="protein sequence ID" value="MFD2421723.1"/>
    <property type="molecule type" value="Genomic_DNA"/>
</dbReference>
<comment type="similarity">
    <text evidence="2">Belongs to the bacterial solute-binding protein 2 family.</text>
</comment>
<comment type="subcellular location">
    <subcellularLocation>
        <location evidence="1">Cell envelope</location>
    </subcellularLocation>
</comment>
<accession>A0ABW5G3X9</accession>
<evidence type="ECO:0000313" key="5">
    <source>
        <dbReference type="EMBL" id="MFD2421723.1"/>
    </source>
</evidence>
<dbReference type="InterPro" id="IPR028082">
    <property type="entry name" value="Peripla_BP_I"/>
</dbReference>
<evidence type="ECO:0000256" key="1">
    <source>
        <dbReference type="ARBA" id="ARBA00004196"/>
    </source>
</evidence>
<dbReference type="Proteomes" id="UP001597417">
    <property type="component" value="Unassembled WGS sequence"/>
</dbReference>
<dbReference type="PANTHER" id="PTHR46847:SF2">
    <property type="entry name" value="ABC TRANSPORTER SUGAR-BINDING PROTEIN"/>
    <property type="match status" value="1"/>
</dbReference>
<name>A0ABW5G3X9_9PSEU</name>
<dbReference type="PANTHER" id="PTHR46847">
    <property type="entry name" value="D-ALLOSE-BINDING PERIPLASMIC PROTEIN-RELATED"/>
    <property type="match status" value="1"/>
</dbReference>
<evidence type="ECO:0000256" key="3">
    <source>
        <dbReference type="ARBA" id="ARBA00022729"/>
    </source>
</evidence>
<dbReference type="Pfam" id="PF13407">
    <property type="entry name" value="Peripla_BP_4"/>
    <property type="match status" value="1"/>
</dbReference>
<dbReference type="Gene3D" id="3.40.50.2300">
    <property type="match status" value="2"/>
</dbReference>
<dbReference type="RefSeq" id="WP_378270470.1">
    <property type="nucleotide sequence ID" value="NZ_JBHUKR010000023.1"/>
</dbReference>
<dbReference type="InterPro" id="IPR025997">
    <property type="entry name" value="SBP_2_dom"/>
</dbReference>
<organism evidence="5 6">
    <name type="scientific">Amycolatopsis pigmentata</name>
    <dbReference type="NCBI Taxonomy" id="450801"/>
    <lineage>
        <taxon>Bacteria</taxon>
        <taxon>Bacillati</taxon>
        <taxon>Actinomycetota</taxon>
        <taxon>Actinomycetes</taxon>
        <taxon>Pseudonocardiales</taxon>
        <taxon>Pseudonocardiaceae</taxon>
        <taxon>Amycolatopsis</taxon>
    </lineage>
</organism>
<sequence length="342" mass="35301">MDGNQFTGLKRIVRLTTATALAVSLAACGGQGNGSGNASGASAKSVGVQMCAESNAWCAAWIKAFEAEMSAAGVKTTVLTSNFNQAEDNQHISQLVAKKPDVLVMGAADGNAAIPAIERAAAAGVKLVNVVGPLPEVVQKDLTANVRSDNPSLGKFAAQNLVAGLKQAGYAAGNVVVLQGTQSSPTVQETLDGFRKEMANSPEYKIVSFQDAQWDPQKTQQLAAQLLAEYNAKGGIQGIYANADYMAAGAIRAVKQAGKPLGASAKDGVIVVASNCSAEGPALLRSGELYGTGTSAPSTEAKAAAKVVLSILNGQQFEKNSFVKEEKITRSNVDEFADVCTF</sequence>
<evidence type="ECO:0000256" key="2">
    <source>
        <dbReference type="ARBA" id="ARBA00007639"/>
    </source>
</evidence>
<keyword evidence="6" id="KW-1185">Reference proteome</keyword>
<proteinExistence type="inferred from homology"/>
<feature type="domain" description="Periplasmic binding protein" evidence="4">
    <location>
        <begin position="47"/>
        <end position="315"/>
    </location>
</feature>
<keyword evidence="3" id="KW-0732">Signal</keyword>
<reference evidence="6" key="1">
    <citation type="journal article" date="2019" name="Int. J. Syst. Evol. Microbiol.">
        <title>The Global Catalogue of Microorganisms (GCM) 10K type strain sequencing project: providing services to taxonomists for standard genome sequencing and annotation.</title>
        <authorList>
            <consortium name="The Broad Institute Genomics Platform"/>
            <consortium name="The Broad Institute Genome Sequencing Center for Infectious Disease"/>
            <person name="Wu L."/>
            <person name="Ma J."/>
        </authorList>
    </citation>
    <scope>NUCLEOTIDE SEQUENCE [LARGE SCALE GENOMIC DNA]</scope>
    <source>
        <strain evidence="6">CGMCC 4.7645</strain>
    </source>
</reference>
<dbReference type="CDD" id="cd01536">
    <property type="entry name" value="PBP1_ABC_sugar_binding-like"/>
    <property type="match status" value="1"/>
</dbReference>